<dbReference type="InterPro" id="IPR035093">
    <property type="entry name" value="RelE/ParE_toxin_dom_sf"/>
</dbReference>
<dbReference type="RefSeq" id="WP_171324093.1">
    <property type="nucleotide sequence ID" value="NZ_VTXO01000008.1"/>
</dbReference>
<dbReference type="AlphaFoldDB" id="A0AAE5GTB2"/>
<evidence type="ECO:0000313" key="2">
    <source>
        <dbReference type="EMBL" id="NOI82505.1"/>
    </source>
</evidence>
<dbReference type="Gene3D" id="3.30.2310.20">
    <property type="entry name" value="RelE-like"/>
    <property type="match status" value="1"/>
</dbReference>
<evidence type="ECO:0000256" key="1">
    <source>
        <dbReference type="ARBA" id="ARBA00022649"/>
    </source>
</evidence>
<dbReference type="EMBL" id="VTXO01000008">
    <property type="protein sequence ID" value="NOI82505.1"/>
    <property type="molecule type" value="Genomic_DNA"/>
</dbReference>
<name>A0AAE5GTB2_9VIBR</name>
<evidence type="ECO:0000313" key="3">
    <source>
        <dbReference type="Proteomes" id="UP000572722"/>
    </source>
</evidence>
<proteinExistence type="predicted"/>
<keyword evidence="1" id="KW-1277">Toxin-antitoxin system</keyword>
<organism evidence="2 3">
    <name type="scientific">Vibrio tubiashii</name>
    <dbReference type="NCBI Taxonomy" id="29498"/>
    <lineage>
        <taxon>Bacteria</taxon>
        <taxon>Pseudomonadati</taxon>
        <taxon>Pseudomonadota</taxon>
        <taxon>Gammaproteobacteria</taxon>
        <taxon>Vibrionales</taxon>
        <taxon>Vibrionaceae</taxon>
        <taxon>Vibrio</taxon>
        <taxon>Vibrio oreintalis group</taxon>
    </lineage>
</organism>
<dbReference type="InterPro" id="IPR007712">
    <property type="entry name" value="RelE/ParE_toxin"/>
</dbReference>
<reference evidence="2 3" key="1">
    <citation type="submission" date="2019-08" db="EMBL/GenBank/DDBJ databases">
        <title>Draft genome sequencing and comparative genomics of hatchery-associated Vibrios.</title>
        <authorList>
            <person name="Kehlet-Delgado H."/>
            <person name="Mueller R.S."/>
        </authorList>
    </citation>
    <scope>NUCLEOTIDE SEQUENCE [LARGE SCALE GENOMIC DNA]</scope>
    <source>
        <strain evidence="2 3">01-65-5-1</strain>
    </source>
</reference>
<accession>A0AAE5GTB2</accession>
<dbReference type="Pfam" id="PF05016">
    <property type="entry name" value="ParE_toxin"/>
    <property type="match status" value="1"/>
</dbReference>
<sequence length="101" mass="11941">MPQRHFKLSKLAQRHLTKVKDYTLDNYSELQWQRYKNVLLSGFQLLAENPDLGRDCSEIYPQGFYFHIGKHTAYFTKENGFILIVAVLNQSQLPEKHLKSR</sequence>
<gene>
    <name evidence="2" type="ORF">F0237_17695</name>
</gene>
<comment type="caution">
    <text evidence="2">The sequence shown here is derived from an EMBL/GenBank/DDBJ whole genome shotgun (WGS) entry which is preliminary data.</text>
</comment>
<dbReference type="Proteomes" id="UP000572722">
    <property type="component" value="Unassembled WGS sequence"/>
</dbReference>
<protein>
    <submittedName>
        <fullName evidence="2">Type II toxin-antitoxin system RelE/ParE family toxin</fullName>
    </submittedName>
</protein>